<organism evidence="1 2">
    <name type="scientific">Smallanthus sonchifolius</name>
    <dbReference type="NCBI Taxonomy" id="185202"/>
    <lineage>
        <taxon>Eukaryota</taxon>
        <taxon>Viridiplantae</taxon>
        <taxon>Streptophyta</taxon>
        <taxon>Embryophyta</taxon>
        <taxon>Tracheophyta</taxon>
        <taxon>Spermatophyta</taxon>
        <taxon>Magnoliopsida</taxon>
        <taxon>eudicotyledons</taxon>
        <taxon>Gunneridae</taxon>
        <taxon>Pentapetalae</taxon>
        <taxon>asterids</taxon>
        <taxon>campanulids</taxon>
        <taxon>Asterales</taxon>
        <taxon>Asteraceae</taxon>
        <taxon>Asteroideae</taxon>
        <taxon>Heliantheae alliance</taxon>
        <taxon>Millerieae</taxon>
        <taxon>Smallanthus</taxon>
    </lineage>
</organism>
<protein>
    <submittedName>
        <fullName evidence="1">Uncharacterized protein</fullName>
    </submittedName>
</protein>
<gene>
    <name evidence="1" type="ORF">L1987_50155</name>
</gene>
<comment type="caution">
    <text evidence="1">The sequence shown here is derived from an EMBL/GenBank/DDBJ whole genome shotgun (WGS) entry which is preliminary data.</text>
</comment>
<keyword evidence="2" id="KW-1185">Reference proteome</keyword>
<evidence type="ECO:0000313" key="2">
    <source>
        <dbReference type="Proteomes" id="UP001056120"/>
    </source>
</evidence>
<name>A0ACB9FXM2_9ASTR</name>
<sequence length="506" mass="55318">MAKSRGLSVPQLLPSLVKSAQALARPPISNFHVGAVGLSSDGRIFFGGNVEFPGLPLHHSIHAEQFLITNLAAHGGGPKLLYMAVSAAPCGHCRQFLQELRGVSDTQIVITDEPQENPDYRPISSILPNPFGPYDLSAPSYPERKFNEFIKWVLAIKNEEDLKNKALEAARESHAPYSGCPSGVALMDYEGKVYKGSYMESAAYNPSMMPVQAAVVAYMAAGGDGYERIVAAVLVEKEGVSVRQEATARLMLNHVSPKSTCKNAHSAPSPAPVAGPTQPKDEKSKPKVKPSDPSEMAPDSKDEKKSDSKDEKKSDSKDEKKGDSKDEKKRNSKDEKKGESKDKKKGDSKDEKERNSKDEKEHDSKDEKKGDSKDEKKDDSKDEKGDDVAKVIKQMHKIKKKINEFNASLKTRMDNPGSSPGSHECVLECDEVLGAAIDDIKKTLDSLDKQNLVKANFDVSAVSTNVDTCNDCFEEMVGGDPKAKKLSDWVQKTTRDALEVLKKADS</sequence>
<accession>A0ACB9FXM2</accession>
<proteinExistence type="predicted"/>
<dbReference type="Proteomes" id="UP001056120">
    <property type="component" value="Linkage Group LG16"/>
</dbReference>
<dbReference type="EMBL" id="CM042033">
    <property type="protein sequence ID" value="KAI3775576.1"/>
    <property type="molecule type" value="Genomic_DNA"/>
</dbReference>
<evidence type="ECO:0000313" key="1">
    <source>
        <dbReference type="EMBL" id="KAI3775576.1"/>
    </source>
</evidence>
<reference evidence="1 2" key="2">
    <citation type="journal article" date="2022" name="Mol. Ecol. Resour.">
        <title>The genomes of chicory, endive, great burdock and yacon provide insights into Asteraceae paleo-polyploidization history and plant inulin production.</title>
        <authorList>
            <person name="Fan W."/>
            <person name="Wang S."/>
            <person name="Wang H."/>
            <person name="Wang A."/>
            <person name="Jiang F."/>
            <person name="Liu H."/>
            <person name="Zhao H."/>
            <person name="Xu D."/>
            <person name="Zhang Y."/>
        </authorList>
    </citation>
    <scope>NUCLEOTIDE SEQUENCE [LARGE SCALE GENOMIC DNA]</scope>
    <source>
        <strain evidence="2">cv. Yunnan</strain>
        <tissue evidence="1">Leaves</tissue>
    </source>
</reference>
<reference evidence="2" key="1">
    <citation type="journal article" date="2022" name="Mol. Ecol. Resour.">
        <title>The genomes of chicory, endive, great burdock and yacon provide insights into Asteraceae palaeo-polyploidization history and plant inulin production.</title>
        <authorList>
            <person name="Fan W."/>
            <person name="Wang S."/>
            <person name="Wang H."/>
            <person name="Wang A."/>
            <person name="Jiang F."/>
            <person name="Liu H."/>
            <person name="Zhao H."/>
            <person name="Xu D."/>
            <person name="Zhang Y."/>
        </authorList>
    </citation>
    <scope>NUCLEOTIDE SEQUENCE [LARGE SCALE GENOMIC DNA]</scope>
    <source>
        <strain evidence="2">cv. Yunnan</strain>
    </source>
</reference>